<accession>W0MYN7</accession>
<sequence>MMAAGVAFPFCMPCVVTCQAAMIGVMEEMSGFHEARALSLHMYKKAGKDGQEVAGDKSGDMTKTTRKTTPKLSGQRQSRTDISRLPNWFCAGFAHAGNEKRDQHRR</sequence>
<feature type="region of interest" description="Disordered" evidence="1">
    <location>
        <begin position="49"/>
        <end position="79"/>
    </location>
</feature>
<feature type="chain" id="PRO_5004792531" description="Secreted protein" evidence="2">
    <location>
        <begin position="21"/>
        <end position="106"/>
    </location>
</feature>
<keyword evidence="2" id="KW-0732">Signal</keyword>
<evidence type="ECO:0000313" key="4">
    <source>
        <dbReference type="Proteomes" id="UP000019089"/>
    </source>
</evidence>
<dbReference type="AlphaFoldDB" id="W0MYN7"/>
<evidence type="ECO:0008006" key="5">
    <source>
        <dbReference type="Google" id="ProtNLM"/>
    </source>
</evidence>
<proteinExistence type="predicted"/>
<dbReference type="KEGG" id="psyr:N018_10185"/>
<reference evidence="3 4" key="1">
    <citation type="submission" date="2013-12" db="EMBL/GenBank/DDBJ databases">
        <title>Interactions Between Genome Architecture and Virulence Genes in Pseudomonas syringae, strain CC1557 as a model.</title>
        <authorList>
            <person name="Baltrus D."/>
            <person name="Hockett K."/>
            <person name="Karlsrud E."/>
            <person name="Dougherty K."/>
            <person name="Nishimura M."/>
        </authorList>
    </citation>
    <scope>NUCLEOTIDE SEQUENCE [LARGE SCALE GENOMIC DNA]</scope>
    <source>
        <strain evidence="3 4">CC1557</strain>
    </source>
</reference>
<dbReference type="EMBL" id="CP007014">
    <property type="protein sequence ID" value="AHG43542.1"/>
    <property type="molecule type" value="Genomic_DNA"/>
</dbReference>
<evidence type="ECO:0000313" key="3">
    <source>
        <dbReference type="EMBL" id="AHG43542.1"/>
    </source>
</evidence>
<evidence type="ECO:0000256" key="1">
    <source>
        <dbReference type="SAM" id="MobiDB-lite"/>
    </source>
</evidence>
<dbReference type="HOGENOM" id="CLU_2220930_0_0_6"/>
<feature type="compositionally biased region" description="Basic and acidic residues" evidence="1">
    <location>
        <begin position="49"/>
        <end position="60"/>
    </location>
</feature>
<evidence type="ECO:0000256" key="2">
    <source>
        <dbReference type="SAM" id="SignalP"/>
    </source>
</evidence>
<name>W0MYN7_PSESX</name>
<dbReference type="Proteomes" id="UP000019089">
    <property type="component" value="Chromosome"/>
</dbReference>
<organism evidence="3 4">
    <name type="scientific">Pseudomonas syringae CC1557</name>
    <dbReference type="NCBI Taxonomy" id="1357279"/>
    <lineage>
        <taxon>Bacteria</taxon>
        <taxon>Pseudomonadati</taxon>
        <taxon>Pseudomonadota</taxon>
        <taxon>Gammaproteobacteria</taxon>
        <taxon>Pseudomonadales</taxon>
        <taxon>Pseudomonadaceae</taxon>
        <taxon>Pseudomonas</taxon>
        <taxon>Pseudomonas syringae</taxon>
    </lineage>
</organism>
<protein>
    <recommendedName>
        <fullName evidence="5">Secreted protein</fullName>
    </recommendedName>
</protein>
<feature type="signal peptide" evidence="2">
    <location>
        <begin position="1"/>
        <end position="20"/>
    </location>
</feature>
<gene>
    <name evidence="3" type="ORF">N018_10185</name>
</gene>